<accession>A0A7I4YWT2</accession>
<feature type="transmembrane region" description="Helical" evidence="2">
    <location>
        <begin position="20"/>
        <end position="42"/>
    </location>
</feature>
<feature type="domain" description="Nematode cuticle collagen N-terminal" evidence="3">
    <location>
        <begin position="18"/>
        <end position="70"/>
    </location>
</feature>
<organism evidence="4 5">
    <name type="scientific">Haemonchus contortus</name>
    <name type="common">Barber pole worm</name>
    <dbReference type="NCBI Taxonomy" id="6289"/>
    <lineage>
        <taxon>Eukaryota</taxon>
        <taxon>Metazoa</taxon>
        <taxon>Ecdysozoa</taxon>
        <taxon>Nematoda</taxon>
        <taxon>Chromadorea</taxon>
        <taxon>Rhabditida</taxon>
        <taxon>Rhabditina</taxon>
        <taxon>Rhabditomorpha</taxon>
        <taxon>Strongyloidea</taxon>
        <taxon>Trichostrongylidae</taxon>
        <taxon>Haemonchus</taxon>
    </lineage>
</organism>
<dbReference type="OrthoDB" id="5872583at2759"/>
<keyword evidence="2" id="KW-0812">Transmembrane</keyword>
<dbReference type="WBParaSite" id="HCON_00152735-00001">
    <property type="protein sequence ID" value="HCON_00152735-00001"/>
    <property type="gene ID" value="HCON_00152735"/>
</dbReference>
<evidence type="ECO:0000313" key="4">
    <source>
        <dbReference type="Proteomes" id="UP000025227"/>
    </source>
</evidence>
<dbReference type="InterPro" id="IPR002486">
    <property type="entry name" value="Col_cuticle_N"/>
</dbReference>
<evidence type="ECO:0000259" key="3">
    <source>
        <dbReference type="SMART" id="SM01088"/>
    </source>
</evidence>
<evidence type="ECO:0000313" key="5">
    <source>
        <dbReference type="WBParaSite" id="HCON_00152735-00001"/>
    </source>
</evidence>
<name>A0A7I4YWT2_HAECO</name>
<evidence type="ECO:0000256" key="2">
    <source>
        <dbReference type="SAM" id="Phobius"/>
    </source>
</evidence>
<evidence type="ECO:0000256" key="1">
    <source>
        <dbReference type="ARBA" id="ARBA00022737"/>
    </source>
</evidence>
<reference evidence="5" key="1">
    <citation type="submission" date="2020-12" db="UniProtKB">
        <authorList>
            <consortium name="WormBaseParasite"/>
        </authorList>
    </citation>
    <scope>IDENTIFICATION</scope>
    <source>
        <strain evidence="5">MHco3</strain>
    </source>
</reference>
<dbReference type="OMA" id="MARTEPM"/>
<dbReference type="SMART" id="SM01088">
    <property type="entry name" value="Col_cuticle_N"/>
    <property type="match status" value="1"/>
</dbReference>
<keyword evidence="4" id="KW-1185">Reference proteome</keyword>
<keyword evidence="2" id="KW-0472">Membrane</keyword>
<dbReference type="AlphaFoldDB" id="A0A7I4YWT2"/>
<dbReference type="Proteomes" id="UP000025227">
    <property type="component" value="Unplaced"/>
</dbReference>
<protein>
    <submittedName>
        <fullName evidence="5">Col_cuticle_N domain-containing protein</fullName>
    </submittedName>
</protein>
<proteinExistence type="predicted"/>
<sequence length="343" mass="39134">MMDDDTKRLEAEAVTLRRVAFFGVAVSTVATLVCVISVPLLYNYMQHMQSVMQSEVDFCKSRSSNIWREVTRTQLEWKAVSNQLIKEFVADVEYRLKDHPAHLVLMARTEPMENQECLDETAPMHHQQHHHHNTNSALTVPMDHQDHPEHQDLKDHLATLAPLELMLTEAVAAHPVLLDLQVLPEQMERPEILVLQVRPVSSTKYPDLLAHQGHLDLPDHQDLMDNPDRMETQDKTDHLDHLETTVHLEHLVNLEAQDLMGRAVIVDQVAVATTAHLLELLPAIKFILTNSCHDHHSPVLNHFIVNGMRAIGLLYCSALHLNYLVMNVSTLIENKLFDEIRSS</sequence>
<dbReference type="Pfam" id="PF01484">
    <property type="entry name" value="Col_cuticle_N"/>
    <property type="match status" value="1"/>
</dbReference>
<keyword evidence="2" id="KW-1133">Transmembrane helix</keyword>
<keyword evidence="1" id="KW-0677">Repeat</keyword>
<dbReference type="GO" id="GO:0042302">
    <property type="term" value="F:structural constituent of cuticle"/>
    <property type="evidence" value="ECO:0007669"/>
    <property type="project" value="InterPro"/>
</dbReference>